<dbReference type="Pfam" id="PF10153">
    <property type="entry name" value="Efg1"/>
    <property type="match status" value="1"/>
</dbReference>
<feature type="region of interest" description="Disordered" evidence="8">
    <location>
        <begin position="782"/>
        <end position="894"/>
    </location>
</feature>
<evidence type="ECO:0000256" key="3">
    <source>
        <dbReference type="ARBA" id="ARBA00018689"/>
    </source>
</evidence>
<dbReference type="InParanoid" id="A0A2R5GVI8"/>
<feature type="compositionally biased region" description="Basic and acidic residues" evidence="8">
    <location>
        <begin position="965"/>
        <end position="977"/>
    </location>
</feature>
<keyword evidence="6" id="KW-0175">Coiled coil</keyword>
<gene>
    <name evidence="9" type="ORF">FCC1311_100112</name>
</gene>
<name>A0A2R5GVI8_9STRA</name>
<feature type="compositionally biased region" description="Basic residues" evidence="8">
    <location>
        <begin position="839"/>
        <end position="861"/>
    </location>
</feature>
<feature type="compositionally biased region" description="Basic and acidic residues" evidence="8">
    <location>
        <begin position="539"/>
        <end position="550"/>
    </location>
</feature>
<feature type="compositionally biased region" description="Low complexity" evidence="8">
    <location>
        <begin position="875"/>
        <end position="892"/>
    </location>
</feature>
<evidence type="ECO:0000256" key="8">
    <source>
        <dbReference type="SAM" id="MobiDB-lite"/>
    </source>
</evidence>
<feature type="compositionally biased region" description="Acidic residues" evidence="8">
    <location>
        <begin position="1145"/>
        <end position="1155"/>
    </location>
</feature>
<feature type="compositionally biased region" description="Basic residues" evidence="8">
    <location>
        <begin position="953"/>
        <end position="964"/>
    </location>
</feature>
<feature type="region of interest" description="Disordered" evidence="8">
    <location>
        <begin position="535"/>
        <end position="555"/>
    </location>
</feature>
<dbReference type="GO" id="GO:0000462">
    <property type="term" value="P:maturation of SSU-rRNA from tricistronic rRNA transcript (SSU-rRNA, 5.8S rRNA, LSU-rRNA)"/>
    <property type="evidence" value="ECO:0007669"/>
    <property type="project" value="TreeGrafter"/>
</dbReference>
<feature type="region of interest" description="Disordered" evidence="8">
    <location>
        <begin position="909"/>
        <end position="977"/>
    </location>
</feature>
<dbReference type="AlphaFoldDB" id="A0A2R5GVI8"/>
<dbReference type="InterPro" id="IPR019310">
    <property type="entry name" value="Efg1"/>
</dbReference>
<feature type="region of interest" description="Disordered" evidence="8">
    <location>
        <begin position="1060"/>
        <end position="1155"/>
    </location>
</feature>
<evidence type="ECO:0000256" key="5">
    <source>
        <dbReference type="ARBA" id="ARBA00022552"/>
    </source>
</evidence>
<evidence type="ECO:0000256" key="1">
    <source>
        <dbReference type="ARBA" id="ARBA00004604"/>
    </source>
</evidence>
<dbReference type="EMBL" id="BEYU01000170">
    <property type="protein sequence ID" value="GBG33788.1"/>
    <property type="molecule type" value="Genomic_DNA"/>
</dbReference>
<keyword evidence="7" id="KW-0539">Nucleus</keyword>
<dbReference type="Proteomes" id="UP000241890">
    <property type="component" value="Unassembled WGS sequence"/>
</dbReference>
<evidence type="ECO:0000256" key="4">
    <source>
        <dbReference type="ARBA" id="ARBA00019827"/>
    </source>
</evidence>
<evidence type="ECO:0000313" key="9">
    <source>
        <dbReference type="EMBL" id="GBG33788.1"/>
    </source>
</evidence>
<comment type="similarity">
    <text evidence="2">Belongs to the EFG1 family.</text>
</comment>
<comment type="subcellular location">
    <subcellularLocation>
        <location evidence="1">Nucleus</location>
        <location evidence="1">Nucleolus</location>
    </subcellularLocation>
</comment>
<dbReference type="GO" id="GO:0005730">
    <property type="term" value="C:nucleolus"/>
    <property type="evidence" value="ECO:0007669"/>
    <property type="project" value="UniProtKB-SubCell"/>
</dbReference>
<evidence type="ECO:0000256" key="6">
    <source>
        <dbReference type="ARBA" id="ARBA00023054"/>
    </source>
</evidence>
<evidence type="ECO:0000313" key="10">
    <source>
        <dbReference type="Proteomes" id="UP000241890"/>
    </source>
</evidence>
<dbReference type="PANTHER" id="PTHR33911">
    <property type="entry name" value="RRNA-PROCESSING PROTEIN EFG1"/>
    <property type="match status" value="1"/>
</dbReference>
<comment type="caution">
    <text evidence="9">The sequence shown here is derived from an EMBL/GenBank/DDBJ whole genome shotgun (WGS) entry which is preliminary data.</text>
</comment>
<reference evidence="9 10" key="1">
    <citation type="submission" date="2017-12" db="EMBL/GenBank/DDBJ databases">
        <title>Sequencing, de novo assembly and annotation of complete genome of a new Thraustochytrid species, strain FCC1311.</title>
        <authorList>
            <person name="Sedici K."/>
            <person name="Godart F."/>
            <person name="Aiese Cigliano R."/>
            <person name="Sanseverino W."/>
            <person name="Barakat M."/>
            <person name="Ortet P."/>
            <person name="Marechal E."/>
            <person name="Cagnac O."/>
            <person name="Amato A."/>
        </authorList>
    </citation>
    <scope>NUCLEOTIDE SEQUENCE [LARGE SCALE GENOMIC DNA]</scope>
</reference>
<dbReference type="GO" id="GO:0030688">
    <property type="term" value="C:preribosome, small subunit precursor"/>
    <property type="evidence" value="ECO:0007669"/>
    <property type="project" value="TreeGrafter"/>
</dbReference>
<protein>
    <recommendedName>
        <fullName evidence="3">rRNA-processing protein EFG1</fullName>
    </recommendedName>
    <alternativeName>
        <fullName evidence="4">rRNA-processing protein efg1</fullName>
    </alternativeName>
</protein>
<dbReference type="PANTHER" id="PTHR33911:SF1">
    <property type="entry name" value="RRNA-PROCESSING PROTEIN EFG1"/>
    <property type="match status" value="1"/>
</dbReference>
<proteinExistence type="inferred from homology"/>
<feature type="compositionally biased region" description="Basic and acidic residues" evidence="8">
    <location>
        <begin position="1135"/>
        <end position="1144"/>
    </location>
</feature>
<dbReference type="OrthoDB" id="47732at2759"/>
<keyword evidence="10" id="KW-1185">Reference proteome</keyword>
<evidence type="ECO:0000256" key="2">
    <source>
        <dbReference type="ARBA" id="ARBA00006916"/>
    </source>
</evidence>
<feature type="region of interest" description="Disordered" evidence="8">
    <location>
        <begin position="124"/>
        <end position="151"/>
    </location>
</feature>
<evidence type="ECO:0000256" key="7">
    <source>
        <dbReference type="ARBA" id="ARBA00023242"/>
    </source>
</evidence>
<feature type="compositionally biased region" description="Acidic residues" evidence="8">
    <location>
        <begin position="791"/>
        <end position="815"/>
    </location>
</feature>
<organism evidence="9 10">
    <name type="scientific">Hondaea fermentalgiana</name>
    <dbReference type="NCBI Taxonomy" id="2315210"/>
    <lineage>
        <taxon>Eukaryota</taxon>
        <taxon>Sar</taxon>
        <taxon>Stramenopiles</taxon>
        <taxon>Bigyra</taxon>
        <taxon>Labyrinthulomycetes</taxon>
        <taxon>Thraustochytrida</taxon>
        <taxon>Thraustochytriidae</taxon>
        <taxon>Hondaea</taxon>
    </lineage>
</organism>
<sequence>MPAQLHVQVRGLVVPNASARQVSTRHDPQRYEALWEEIKEALQEEVTRALANSPLVVEIIREKRPEKVILGSFEIDLVVCGVRYSIFSKVRRGRFPSARCVLKRVRSLLGLDIRQHAPLAPDISLAPARTPALDHKRPSSHTSGGDDDNNVRPLQRMHLIVTDAYSGRPIGMLDDLRGTQGASLACTDAAGYQLSIFAADPADPADGHRGSLANLSSTSSPICYVEVEQGSTLVFSVRHAGWELVSPMSQVYVDTNGPAALCLVAMRIERVQVRLQSISGCALGAGIRVRIEADRRGLRFRGLADSKIVSEPSVSTLVTDASGTVAFDEYWGTVVDVHALDDEDWIFSSVSAASEESHCRLFVGRQDNKAGAQPEAHNEDEEPWVYDSCDEDERDESLTNAVDDALEAWSNYKAGEALDLVIDSARPRQKWATLVSDTVVRAGVCLCKNTQSNGGFIVRVHEASASVKGWCTCRCEAEQRLGLRQTLGYQALARGAPVLVKMHGQWMSARLVKRSPKGILHCRLMDQGPLMSLQTEAEQDGKELSQHDSPRQNSEVAVSVASVRPDHVMLRTDVWRAVSRSLLSFSMLGYSCARKQVTRVHVLGLAAHPDLVKGVRVARFAGKAVGTLTAFSVDEQWIEFQHGLQHDIPHACSLVIGRGDGTAHADAHEDHWMRPQCAPLQVSASVFMNGMALQTFGRAHDGRHGDWTCYVVVAQHVRVLAAKLIKKPPALSAQVSGVVADFRDDAVENMTKQAELEKHVRFKLPAQEILISPVAIARGQAAGFSSSSSNEQDDEGDDFDDAEDYDYEDDDDFEVEAAATQKPSSSTIAAMKSDDAPRKTNKASKKNNKKKKNKKNRKRSAKAGNATGEKRSSKRSASAGRAGDSDSDLTSLDSDEEVAEIAALRKELAQRRAQKKRQAKEKPSHKYDERGTAEEEARRKASERKARQDRPPSRKVAKYGRHKPEKSESDHERERVIARKNHRVKFFERQKVERTLKKVLRKLEDSPEDQALLDEKKKLLTDLRYTRFFPHDTEYISLFNDKLSQEQQDLRTKCRQRACAVARRTPRGTDAELTSFYKPKKNTAQQKLPEMKNNSKNETNATADADEDDASQNKDEADGDQNATETLLGDTVTSKADRGAHEDPSNDVEQDDFFL</sequence>
<accession>A0A2R5GVI8</accession>
<feature type="compositionally biased region" description="Basic and acidic residues" evidence="8">
    <location>
        <begin position="920"/>
        <end position="952"/>
    </location>
</feature>
<keyword evidence="5" id="KW-0698">rRNA processing</keyword>
<dbReference type="InterPro" id="IPR050786">
    <property type="entry name" value="EFG1_rRNA-proc"/>
</dbReference>